<dbReference type="GO" id="GO:0005789">
    <property type="term" value="C:endoplasmic reticulum membrane"/>
    <property type="evidence" value="ECO:0007669"/>
    <property type="project" value="UniProtKB-SubCell"/>
</dbReference>
<evidence type="ECO:0000256" key="12">
    <source>
        <dbReference type="SAM" id="Phobius"/>
    </source>
</evidence>
<evidence type="ECO:0000256" key="5">
    <source>
        <dbReference type="ARBA" id="ARBA00022824"/>
    </source>
</evidence>
<organism evidence="13 14">
    <name type="scientific">Pyrocoelia pectoralis</name>
    <dbReference type="NCBI Taxonomy" id="417401"/>
    <lineage>
        <taxon>Eukaryota</taxon>
        <taxon>Metazoa</taxon>
        <taxon>Ecdysozoa</taxon>
        <taxon>Arthropoda</taxon>
        <taxon>Hexapoda</taxon>
        <taxon>Insecta</taxon>
        <taxon>Pterygota</taxon>
        <taxon>Neoptera</taxon>
        <taxon>Endopterygota</taxon>
        <taxon>Coleoptera</taxon>
        <taxon>Polyphaga</taxon>
        <taxon>Elateriformia</taxon>
        <taxon>Elateroidea</taxon>
        <taxon>Lampyridae</taxon>
        <taxon>Lampyrinae</taxon>
        <taxon>Pyrocoelia</taxon>
    </lineage>
</organism>
<evidence type="ECO:0000313" key="14">
    <source>
        <dbReference type="Proteomes" id="UP001329430"/>
    </source>
</evidence>
<feature type="transmembrane region" description="Helical" evidence="12">
    <location>
        <begin position="415"/>
        <end position="433"/>
    </location>
</feature>
<dbReference type="PANTHER" id="PTHR10408:SF8">
    <property type="entry name" value="O-ACYLTRANSFERASE"/>
    <property type="match status" value="1"/>
</dbReference>
<feature type="transmembrane region" description="Helical" evidence="12">
    <location>
        <begin position="132"/>
        <end position="157"/>
    </location>
</feature>
<feature type="transmembrane region" description="Helical" evidence="12">
    <location>
        <begin position="89"/>
        <end position="111"/>
    </location>
</feature>
<keyword evidence="3 9" id="KW-0808">Transferase</keyword>
<keyword evidence="6 12" id="KW-1133">Transmembrane helix</keyword>
<dbReference type="PANTHER" id="PTHR10408">
    <property type="entry name" value="STEROL O-ACYLTRANSFERASE"/>
    <property type="match status" value="1"/>
</dbReference>
<sequence length="461" mass="54613">MGNKPNDIKQKKRNEENPDKEIIKNGELPTKVFEERDSVLTDLMENKHILTIYHIFVALHIGIAINSIAHDYIVNNQLRFGLDLINKGFKGFYIFIPFWFCAFLLSLLPYYCVKYWNKVRLQLKSNAMLLYLWDRICLLCYITFMFALLAMATTVAIRYELGFASVACMLCEPTRMIMKVHAFVRTYAPRFLANATDKQNKKVFYPKFSHYLYFSFAPTLLYRDNYPRSRGKIRWGYVLRMLTEVAAGAFFYSFIIDKTYLTEFKDYGLKSFTVGEIILKILNNAFYGMLTMLLMCYLILHAWLNAFAEMLHFSDKLFYKDWWTSVNYGRYYRTWNMVVHDWLYTYIYKDFYEIVIPKRKILAKLMVFFISSLFHDFIISTAVGFFIPVFFVYFFMFGTFVSLVKTPNTLIGNVFLLYSIALGSSMMLATYSMEYFARVNCAKEELSFSYFFTPKMFSCYK</sequence>
<dbReference type="Proteomes" id="UP001329430">
    <property type="component" value="Chromosome 7"/>
</dbReference>
<dbReference type="GO" id="GO:0008374">
    <property type="term" value="F:O-acyltransferase activity"/>
    <property type="evidence" value="ECO:0007669"/>
    <property type="project" value="InterPro"/>
</dbReference>
<feature type="active site" evidence="10">
    <location>
        <position position="375"/>
    </location>
</feature>
<protein>
    <recommendedName>
        <fullName evidence="9">O-acyltransferase</fullName>
    </recommendedName>
</protein>
<feature type="transmembrane region" description="Helical" evidence="12">
    <location>
        <begin position="237"/>
        <end position="256"/>
    </location>
</feature>
<keyword evidence="5 9" id="KW-0256">Endoplasmic reticulum</keyword>
<feature type="transmembrane region" description="Helical" evidence="12">
    <location>
        <begin position="208"/>
        <end position="225"/>
    </location>
</feature>
<evidence type="ECO:0000256" key="10">
    <source>
        <dbReference type="PIRSR" id="PIRSR000439-1"/>
    </source>
</evidence>
<comment type="subcellular location">
    <subcellularLocation>
        <location evidence="1 9">Endoplasmic reticulum membrane</location>
        <topology evidence="1 9">Multi-pass membrane protein</topology>
    </subcellularLocation>
</comment>
<evidence type="ECO:0000313" key="13">
    <source>
        <dbReference type="EMBL" id="KAK5641515.1"/>
    </source>
</evidence>
<keyword evidence="14" id="KW-1185">Reference proteome</keyword>
<keyword evidence="4 12" id="KW-0812">Transmembrane</keyword>
<dbReference type="EMBL" id="JAVRBK010000007">
    <property type="protein sequence ID" value="KAK5641515.1"/>
    <property type="molecule type" value="Genomic_DNA"/>
</dbReference>
<feature type="transmembrane region" description="Helical" evidence="12">
    <location>
        <begin position="50"/>
        <end position="69"/>
    </location>
</feature>
<dbReference type="GO" id="GO:0008203">
    <property type="term" value="P:cholesterol metabolic process"/>
    <property type="evidence" value="ECO:0007669"/>
    <property type="project" value="TreeGrafter"/>
</dbReference>
<accession>A0AAN7V3R2</accession>
<dbReference type="InterPro" id="IPR004299">
    <property type="entry name" value="MBOAT_fam"/>
</dbReference>
<proteinExistence type="inferred from homology"/>
<evidence type="ECO:0000256" key="7">
    <source>
        <dbReference type="ARBA" id="ARBA00023136"/>
    </source>
</evidence>
<gene>
    <name evidence="13" type="ORF">RI129_010062</name>
</gene>
<reference evidence="13 14" key="1">
    <citation type="journal article" date="2024" name="Insects">
        <title>An Improved Chromosome-Level Genome Assembly of the Firefly Pyrocoelia pectoralis.</title>
        <authorList>
            <person name="Fu X."/>
            <person name="Meyer-Rochow V.B."/>
            <person name="Ballantyne L."/>
            <person name="Zhu X."/>
        </authorList>
    </citation>
    <scope>NUCLEOTIDE SEQUENCE [LARGE SCALE GENOMIC DNA]</scope>
    <source>
        <strain evidence="13">XCY_ONT2</strain>
    </source>
</reference>
<feature type="region of interest" description="Disordered" evidence="11">
    <location>
        <begin position="1"/>
        <end position="21"/>
    </location>
</feature>
<feature type="transmembrane region" description="Helical" evidence="12">
    <location>
        <begin position="285"/>
        <end position="304"/>
    </location>
</feature>
<evidence type="ECO:0000256" key="11">
    <source>
        <dbReference type="SAM" id="MobiDB-lite"/>
    </source>
</evidence>
<name>A0AAN7V3R2_9COLE</name>
<dbReference type="InterPro" id="IPR014371">
    <property type="entry name" value="Oat_ACAT_DAG_ARE"/>
</dbReference>
<dbReference type="Pfam" id="PF03062">
    <property type="entry name" value="MBOAT"/>
    <property type="match status" value="1"/>
</dbReference>
<dbReference type="AlphaFoldDB" id="A0AAN7V3R2"/>
<keyword evidence="7 9" id="KW-0472">Membrane</keyword>
<evidence type="ECO:0000256" key="9">
    <source>
        <dbReference type="PIRNR" id="PIRNR000439"/>
    </source>
</evidence>
<evidence type="ECO:0000256" key="6">
    <source>
        <dbReference type="ARBA" id="ARBA00022989"/>
    </source>
</evidence>
<evidence type="ECO:0000256" key="8">
    <source>
        <dbReference type="ARBA" id="ARBA00023315"/>
    </source>
</evidence>
<comment type="caution">
    <text evidence="13">The sequence shown here is derived from an EMBL/GenBank/DDBJ whole genome shotgun (WGS) entry which is preliminary data.</text>
</comment>
<feature type="transmembrane region" description="Helical" evidence="12">
    <location>
        <begin position="385"/>
        <end position="403"/>
    </location>
</feature>
<dbReference type="PIRSF" id="PIRSF000439">
    <property type="entry name" value="Oat_ACAT_DAG_ARE"/>
    <property type="match status" value="1"/>
</dbReference>
<comment type="similarity">
    <text evidence="2 9">Belongs to the membrane-bound acyltransferase family. Sterol o-acyltransferase subfamily.</text>
</comment>
<evidence type="ECO:0000256" key="2">
    <source>
        <dbReference type="ARBA" id="ARBA00009010"/>
    </source>
</evidence>
<keyword evidence="8 9" id="KW-0012">Acyltransferase</keyword>
<evidence type="ECO:0000256" key="4">
    <source>
        <dbReference type="ARBA" id="ARBA00022692"/>
    </source>
</evidence>
<feature type="transmembrane region" description="Helical" evidence="12">
    <location>
        <begin position="361"/>
        <end position="379"/>
    </location>
</feature>
<evidence type="ECO:0000256" key="1">
    <source>
        <dbReference type="ARBA" id="ARBA00004477"/>
    </source>
</evidence>
<evidence type="ECO:0000256" key="3">
    <source>
        <dbReference type="ARBA" id="ARBA00022679"/>
    </source>
</evidence>